<dbReference type="SUPFAM" id="SSF51445">
    <property type="entry name" value="(Trans)glycosidases"/>
    <property type="match status" value="1"/>
</dbReference>
<name>A0AAE3JAG1_9FIRM</name>
<keyword evidence="8" id="KW-1185">Reference proteome</keyword>
<evidence type="ECO:0000256" key="5">
    <source>
        <dbReference type="RuleBase" id="RU361168"/>
    </source>
</evidence>
<dbReference type="InterPro" id="IPR013780">
    <property type="entry name" value="Glyco_hydro_b"/>
</dbReference>
<gene>
    <name evidence="7" type="ORF">LKE05_07840</name>
</gene>
<dbReference type="PRINTS" id="PR00740">
    <property type="entry name" value="GLHYDRLASE27"/>
</dbReference>
<evidence type="ECO:0000256" key="4">
    <source>
        <dbReference type="ARBA" id="ARBA00023295"/>
    </source>
</evidence>
<dbReference type="InterPro" id="IPR017853">
    <property type="entry name" value="GH"/>
</dbReference>
<keyword evidence="4 5" id="KW-0326">Glycosidase</keyword>
<dbReference type="Gene3D" id="3.20.20.70">
    <property type="entry name" value="Aldolase class I"/>
    <property type="match status" value="1"/>
</dbReference>
<keyword evidence="2" id="KW-0732">Signal</keyword>
<dbReference type="Pfam" id="PF16499">
    <property type="entry name" value="Melibiase_2"/>
    <property type="match status" value="2"/>
</dbReference>
<keyword evidence="3 5" id="KW-0378">Hydrolase</keyword>
<evidence type="ECO:0000256" key="3">
    <source>
        <dbReference type="ARBA" id="ARBA00022801"/>
    </source>
</evidence>
<evidence type="ECO:0000256" key="2">
    <source>
        <dbReference type="ARBA" id="ARBA00022729"/>
    </source>
</evidence>
<keyword evidence="5" id="KW-1015">Disulfide bond</keyword>
<reference evidence="7 8" key="1">
    <citation type="submission" date="2021-10" db="EMBL/GenBank/DDBJ databases">
        <title>Anaerobic single-cell dispensing facilitates the cultivation of human gut bacteria.</title>
        <authorList>
            <person name="Afrizal A."/>
        </authorList>
    </citation>
    <scope>NUCLEOTIDE SEQUENCE [LARGE SCALE GENOMIC DNA]</scope>
    <source>
        <strain evidence="7 8">CLA-AA-H232</strain>
    </source>
</reference>
<comment type="catalytic activity">
    <reaction evidence="5">
        <text>Hydrolysis of terminal, non-reducing alpha-D-galactose residues in alpha-D-galactosides, including galactose oligosaccharides, galactomannans and galactolipids.</text>
        <dbReference type="EC" id="3.2.1.22"/>
    </reaction>
</comment>
<comment type="caution">
    <text evidence="7">The sequence shown here is derived from an EMBL/GenBank/DDBJ whole genome shotgun (WGS) entry which is preliminary data.</text>
</comment>
<organism evidence="7 8">
    <name type="scientific">Hominilimicola fabiformis</name>
    <dbReference type="NCBI Taxonomy" id="2885356"/>
    <lineage>
        <taxon>Bacteria</taxon>
        <taxon>Bacillati</taxon>
        <taxon>Bacillota</taxon>
        <taxon>Clostridia</taxon>
        <taxon>Eubacteriales</taxon>
        <taxon>Oscillospiraceae</taxon>
        <taxon>Hominilimicola</taxon>
    </lineage>
</organism>
<dbReference type="CDD" id="cd14792">
    <property type="entry name" value="GH27"/>
    <property type="match status" value="1"/>
</dbReference>
<proteinExistence type="inferred from homology"/>
<dbReference type="PANTHER" id="PTHR11452">
    <property type="entry name" value="ALPHA-GALACTOSIDASE/ALPHA-N-ACETYLGALACTOSAMINIDASE"/>
    <property type="match status" value="1"/>
</dbReference>
<comment type="similarity">
    <text evidence="1 5">Belongs to the glycosyl hydrolase 27 family.</text>
</comment>
<protein>
    <recommendedName>
        <fullName evidence="5">Alpha-galactosidase</fullName>
        <ecNumber evidence="5">3.2.1.22</ecNumber>
    </recommendedName>
    <alternativeName>
        <fullName evidence="5">Melibiase</fullName>
    </alternativeName>
</protein>
<dbReference type="EMBL" id="JAJEQM010000009">
    <property type="protein sequence ID" value="MCC2210700.1"/>
    <property type="molecule type" value="Genomic_DNA"/>
</dbReference>
<dbReference type="SUPFAM" id="SSF51011">
    <property type="entry name" value="Glycosyl hydrolase domain"/>
    <property type="match status" value="1"/>
</dbReference>
<dbReference type="Gene3D" id="2.60.40.1180">
    <property type="entry name" value="Golgi alpha-mannosidase II"/>
    <property type="match status" value="1"/>
</dbReference>
<dbReference type="PANTHER" id="PTHR11452:SF42">
    <property type="entry name" value="ALPHA-GALACTOSIDASE"/>
    <property type="match status" value="1"/>
</dbReference>
<dbReference type="InterPro" id="IPR041233">
    <property type="entry name" value="Melibiase_C"/>
</dbReference>
<evidence type="ECO:0000313" key="8">
    <source>
        <dbReference type="Proteomes" id="UP001198242"/>
    </source>
</evidence>
<feature type="domain" description="Alpha galactosidase C-terminal" evidence="6">
    <location>
        <begin position="346"/>
        <end position="417"/>
    </location>
</feature>
<sequence>MKAKLTKPPMGWNSWDCYGASVTEEEVRRNAEYMAKNLKEFGWEYVVVDIQWFEPNAKSADYNKNASLIMDEYSRLMPAVNRFPSAEGGKGFKPLADYVHSLGLKFGIHILRGIPKQAVRQNTKILGTTHTAAEIADFGSVCDWNGDMCGVDMSRDGAQEYYNSIIKMYAEWGVDFIKVDDIARPYHKAEIEGVQNAIQASGRDIILSLSPGEAPLKEAKHLNEYAHMWRMTDDFWDGWEQLKKMFDYCRNWFPYVCDGGYPDCDMLPLGRIGIRSHGGDRMTNFTRDEQRMMMTLWSMFRSPLMFGGDMVYNDEFTLSLMTNKTIIEIDQNGYAGREVYRKGNEIVWAANGKDGKYYVAQFNIGEEEITAKTDLAFVGIMPNENVKITEVWENKKAELNDNTIISTVPPHGVKLFEIVL</sequence>
<dbReference type="Proteomes" id="UP001198242">
    <property type="component" value="Unassembled WGS sequence"/>
</dbReference>
<dbReference type="InterPro" id="IPR013785">
    <property type="entry name" value="Aldolase_TIM"/>
</dbReference>
<dbReference type="EC" id="3.2.1.22" evidence="5"/>
<dbReference type="Pfam" id="PF17801">
    <property type="entry name" value="Melibiase_C"/>
    <property type="match status" value="1"/>
</dbReference>
<evidence type="ECO:0000256" key="1">
    <source>
        <dbReference type="ARBA" id="ARBA00009743"/>
    </source>
</evidence>
<evidence type="ECO:0000313" key="7">
    <source>
        <dbReference type="EMBL" id="MCC2210700.1"/>
    </source>
</evidence>
<dbReference type="GO" id="GO:0005975">
    <property type="term" value="P:carbohydrate metabolic process"/>
    <property type="evidence" value="ECO:0007669"/>
    <property type="project" value="InterPro"/>
</dbReference>
<dbReference type="RefSeq" id="WP_308456453.1">
    <property type="nucleotide sequence ID" value="NZ_JAJEQM010000009.1"/>
</dbReference>
<dbReference type="GO" id="GO:0004557">
    <property type="term" value="F:alpha-galactosidase activity"/>
    <property type="evidence" value="ECO:0007669"/>
    <property type="project" value="UniProtKB-EC"/>
</dbReference>
<dbReference type="InterPro" id="IPR002241">
    <property type="entry name" value="Glyco_hydro_27"/>
</dbReference>
<accession>A0AAE3JAG1</accession>
<evidence type="ECO:0000259" key="6">
    <source>
        <dbReference type="Pfam" id="PF17801"/>
    </source>
</evidence>
<dbReference type="AlphaFoldDB" id="A0AAE3JAG1"/>